<dbReference type="InterPro" id="IPR052022">
    <property type="entry name" value="26kDa_periplasmic_antigen"/>
</dbReference>
<keyword evidence="1" id="KW-0732">Signal</keyword>
<sequence>MRNLFMTALALGASAIPMSAVAQTVATLPVLNGTRLDVSATGEVTRVPDLAIISAGVQTLQPTATGAIEENATRMERVRAALKRAGIADKDIQTSSINLNPEYRYENNQPPQLTGYRATNTVNVKFRDLKRSGSILDALVAEGANQISGPNLTIDKPEAAYDEARVKAIAAGQARAELYARALGKRVVRILSVSEGGAFVPPPMPLAYGRDMVAAAPMAKTEIDPGTQQLQVNISMSFELQ</sequence>
<evidence type="ECO:0000313" key="2">
    <source>
        <dbReference type="EMBL" id="MCF2515339.1"/>
    </source>
</evidence>
<gene>
    <name evidence="2" type="ORF">LVY65_09720</name>
</gene>
<dbReference type="Gene3D" id="3.30.70.2970">
    <property type="entry name" value="Protein of unknown function (DUF541), domain 2"/>
    <property type="match status" value="1"/>
</dbReference>
<accession>A0A9X1QMP6</accession>
<evidence type="ECO:0000256" key="1">
    <source>
        <dbReference type="SAM" id="SignalP"/>
    </source>
</evidence>
<comment type="caution">
    <text evidence="2">The sequence shown here is derived from an EMBL/GenBank/DDBJ whole genome shotgun (WGS) entry which is preliminary data.</text>
</comment>
<dbReference type="PANTHER" id="PTHR34387:SF1">
    <property type="entry name" value="PERIPLASMIC IMMUNOGENIC PROTEIN"/>
    <property type="match status" value="1"/>
</dbReference>
<keyword evidence="3" id="KW-1185">Reference proteome</keyword>
<dbReference type="Gene3D" id="3.30.110.170">
    <property type="entry name" value="Protein of unknown function (DUF541), domain 1"/>
    <property type="match status" value="1"/>
</dbReference>
<dbReference type="Pfam" id="PF04402">
    <property type="entry name" value="SIMPL"/>
    <property type="match status" value="1"/>
</dbReference>
<feature type="signal peptide" evidence="1">
    <location>
        <begin position="1"/>
        <end position="22"/>
    </location>
</feature>
<dbReference type="PANTHER" id="PTHR34387">
    <property type="entry name" value="SLR1258 PROTEIN"/>
    <property type="match status" value="1"/>
</dbReference>
<dbReference type="EMBL" id="JAKFGM010000002">
    <property type="protein sequence ID" value="MCF2515339.1"/>
    <property type="molecule type" value="Genomic_DNA"/>
</dbReference>
<dbReference type="AlphaFoldDB" id="A0A9X1QMP6"/>
<name>A0A9X1QMP6_9SPHN</name>
<dbReference type="RefSeq" id="WP_235067873.1">
    <property type="nucleotide sequence ID" value="NZ_JAKFGM010000002.1"/>
</dbReference>
<evidence type="ECO:0000313" key="3">
    <source>
        <dbReference type="Proteomes" id="UP001139410"/>
    </source>
</evidence>
<dbReference type="InterPro" id="IPR007497">
    <property type="entry name" value="SIMPL/DUF541"/>
</dbReference>
<dbReference type="Proteomes" id="UP001139410">
    <property type="component" value="Unassembled WGS sequence"/>
</dbReference>
<feature type="chain" id="PRO_5040766100" evidence="1">
    <location>
        <begin position="23"/>
        <end position="241"/>
    </location>
</feature>
<protein>
    <submittedName>
        <fullName evidence="2">SIMPL domain-containing protein</fullName>
    </submittedName>
</protein>
<reference evidence="2" key="1">
    <citation type="submission" date="2022-01" db="EMBL/GenBank/DDBJ databases">
        <authorList>
            <person name="Jo J.-H."/>
            <person name="Im W.-T."/>
        </authorList>
    </citation>
    <scope>NUCLEOTIDE SEQUENCE</scope>
    <source>
        <strain evidence="2">G124</strain>
    </source>
</reference>
<organism evidence="2 3">
    <name type="scientific">Sphingomonas cremea</name>
    <dbReference type="NCBI Taxonomy" id="2904799"/>
    <lineage>
        <taxon>Bacteria</taxon>
        <taxon>Pseudomonadati</taxon>
        <taxon>Pseudomonadota</taxon>
        <taxon>Alphaproteobacteria</taxon>
        <taxon>Sphingomonadales</taxon>
        <taxon>Sphingomonadaceae</taxon>
        <taxon>Sphingomonas</taxon>
    </lineage>
</organism>
<dbReference type="GO" id="GO:0006974">
    <property type="term" value="P:DNA damage response"/>
    <property type="evidence" value="ECO:0007669"/>
    <property type="project" value="TreeGrafter"/>
</dbReference>
<proteinExistence type="predicted"/>